<keyword evidence="3" id="KW-1185">Reference proteome</keyword>
<comment type="caution">
    <text evidence="2">The sequence shown here is derived from an EMBL/GenBank/DDBJ whole genome shotgun (WGS) entry which is preliminary data.</text>
</comment>
<organism evidence="2 3">
    <name type="scientific">Hymenobacter edaphi</name>
    <dbReference type="NCBI Taxonomy" id="2211146"/>
    <lineage>
        <taxon>Bacteria</taxon>
        <taxon>Pseudomonadati</taxon>
        <taxon>Bacteroidota</taxon>
        <taxon>Cytophagia</taxon>
        <taxon>Cytophagales</taxon>
        <taxon>Hymenobacteraceae</taxon>
        <taxon>Hymenobacter</taxon>
    </lineage>
</organism>
<dbReference type="Pfam" id="PF26612">
    <property type="entry name" value="DUF8192"/>
    <property type="match status" value="1"/>
</dbReference>
<sequence>MAQPQPLLGTDDNPLLTMPEARFLDSLLRDKRQNFTFAHKRIAFLSGSSGTVIETKSRVFKHHILPWTSEGATPVLQLVPLTEAEKQASGGYDALLMSWAKLQLGPVRKQRMIRELGQAARAGAVR</sequence>
<feature type="domain" description="DUF8192" evidence="1">
    <location>
        <begin position="13"/>
        <end position="114"/>
    </location>
</feature>
<dbReference type="InterPro" id="IPR058505">
    <property type="entry name" value="DUF8192"/>
</dbReference>
<dbReference type="AlphaFoldDB" id="A0A328BQV8"/>
<dbReference type="Proteomes" id="UP000248553">
    <property type="component" value="Unassembled WGS sequence"/>
</dbReference>
<evidence type="ECO:0000259" key="1">
    <source>
        <dbReference type="Pfam" id="PF26612"/>
    </source>
</evidence>
<gene>
    <name evidence="2" type="ORF">DLM85_00950</name>
</gene>
<reference evidence="3" key="1">
    <citation type="submission" date="2018-05" db="EMBL/GenBank/DDBJ databases">
        <authorList>
            <person name="Nie L."/>
        </authorList>
    </citation>
    <scope>NUCLEOTIDE SEQUENCE [LARGE SCALE GENOMIC DNA]</scope>
    <source>
        <strain evidence="3">NL</strain>
    </source>
</reference>
<dbReference type="EMBL" id="QHKM01000001">
    <property type="protein sequence ID" value="RAK69467.1"/>
    <property type="molecule type" value="Genomic_DNA"/>
</dbReference>
<protein>
    <recommendedName>
        <fullName evidence="1">DUF8192 domain-containing protein</fullName>
    </recommendedName>
</protein>
<accession>A0A328BQV8</accession>
<evidence type="ECO:0000313" key="2">
    <source>
        <dbReference type="EMBL" id="RAK69467.1"/>
    </source>
</evidence>
<proteinExistence type="predicted"/>
<name>A0A328BQV8_9BACT</name>
<evidence type="ECO:0000313" key="3">
    <source>
        <dbReference type="Proteomes" id="UP000248553"/>
    </source>
</evidence>